<dbReference type="RefSeq" id="WP_056096899.1">
    <property type="nucleotide sequence ID" value="NZ_BPQL01000070.1"/>
</dbReference>
<sequence length="136" mass="14922">MTTDAAALAKIEGWTSICGDKPEVLVHELAELGFVIMRRSEIDALADAMWQCLDDMGAQGQGVCLASKAKARVAYEPFRVDADGEEAPVDYPLEEAERTLEWIRDGLRHELIRPVTVLPWSDEAVSPLIKIDGGKA</sequence>
<accession>A0ABV2L9Q2</accession>
<reference evidence="1 2" key="1">
    <citation type="submission" date="2024-06" db="EMBL/GenBank/DDBJ databases">
        <title>Genomic Encyclopedia of Type Strains, Phase IV (KMG-IV): sequencing the most valuable type-strain genomes for metagenomic binning, comparative biology and taxonomic classification.</title>
        <authorList>
            <person name="Goeker M."/>
        </authorList>
    </citation>
    <scope>NUCLEOTIDE SEQUENCE [LARGE SCALE GENOMIC DNA]</scope>
    <source>
        <strain evidence="1 2">DSM 21331</strain>
    </source>
</reference>
<dbReference type="Proteomes" id="UP001549145">
    <property type="component" value="Unassembled WGS sequence"/>
</dbReference>
<gene>
    <name evidence="1" type="ORF">ABID43_003612</name>
</gene>
<evidence type="ECO:0000313" key="1">
    <source>
        <dbReference type="EMBL" id="MET3694057.1"/>
    </source>
</evidence>
<protein>
    <submittedName>
        <fullName evidence="1">Uncharacterized protein</fullName>
    </submittedName>
</protein>
<comment type="caution">
    <text evidence="1">The sequence shown here is derived from an EMBL/GenBank/DDBJ whole genome shotgun (WGS) entry which is preliminary data.</text>
</comment>
<proteinExistence type="predicted"/>
<evidence type="ECO:0000313" key="2">
    <source>
        <dbReference type="Proteomes" id="UP001549145"/>
    </source>
</evidence>
<name>A0ABV2L9Q2_9HYPH</name>
<keyword evidence="2" id="KW-1185">Reference proteome</keyword>
<dbReference type="EMBL" id="JBEPMM010000011">
    <property type="protein sequence ID" value="MET3694057.1"/>
    <property type="molecule type" value="Genomic_DNA"/>
</dbReference>
<organism evidence="1 2">
    <name type="scientific">Methylobacterium goesingense</name>
    <dbReference type="NCBI Taxonomy" id="243690"/>
    <lineage>
        <taxon>Bacteria</taxon>
        <taxon>Pseudomonadati</taxon>
        <taxon>Pseudomonadota</taxon>
        <taxon>Alphaproteobacteria</taxon>
        <taxon>Hyphomicrobiales</taxon>
        <taxon>Methylobacteriaceae</taxon>
        <taxon>Methylobacterium</taxon>
    </lineage>
</organism>